<dbReference type="EMBL" id="CP113088">
    <property type="protein sequence ID" value="WAC03335.1"/>
    <property type="molecule type" value="Genomic_DNA"/>
</dbReference>
<feature type="signal peptide" evidence="1">
    <location>
        <begin position="1"/>
        <end position="22"/>
    </location>
</feature>
<accession>A0A9E8SI45</accession>
<organism evidence="2 3">
    <name type="scientific">Lacinutrix neustonica</name>
    <dbReference type="NCBI Taxonomy" id="2980107"/>
    <lineage>
        <taxon>Bacteria</taxon>
        <taxon>Pseudomonadati</taxon>
        <taxon>Bacteroidota</taxon>
        <taxon>Flavobacteriia</taxon>
        <taxon>Flavobacteriales</taxon>
        <taxon>Flavobacteriaceae</taxon>
        <taxon>Lacinutrix</taxon>
    </lineage>
</organism>
<feature type="chain" id="PRO_5039008778" evidence="1">
    <location>
        <begin position="23"/>
        <end position="192"/>
    </location>
</feature>
<keyword evidence="3" id="KW-1185">Reference proteome</keyword>
<dbReference type="AlphaFoldDB" id="A0A9E8SI45"/>
<evidence type="ECO:0000256" key="1">
    <source>
        <dbReference type="SAM" id="SignalP"/>
    </source>
</evidence>
<proteinExistence type="predicted"/>
<dbReference type="RefSeq" id="WP_267677915.1">
    <property type="nucleotide sequence ID" value="NZ_CP113088.1"/>
</dbReference>
<dbReference type="KEGG" id="lnu:N7U66_07280"/>
<evidence type="ECO:0000313" key="2">
    <source>
        <dbReference type="EMBL" id="WAC03335.1"/>
    </source>
</evidence>
<keyword evidence="1" id="KW-0732">Signal</keyword>
<gene>
    <name evidence="2" type="ORF">N7U66_07280</name>
</gene>
<protein>
    <submittedName>
        <fullName evidence="2">Uncharacterized protein</fullName>
    </submittedName>
</protein>
<dbReference type="Proteomes" id="UP001164705">
    <property type="component" value="Chromosome"/>
</dbReference>
<evidence type="ECO:0000313" key="3">
    <source>
        <dbReference type="Proteomes" id="UP001164705"/>
    </source>
</evidence>
<name>A0A9E8SI45_9FLAO</name>
<reference evidence="2" key="1">
    <citation type="submission" date="2022-11" db="EMBL/GenBank/DDBJ databases">
        <title>Lacinutrix neustonica HL-RS19T sp. nov., isolated from the surface microlayer sample of brackish Lake Shihwa.</title>
        <authorList>
            <person name="Choi J.Y."/>
            <person name="Hwang C.Y."/>
        </authorList>
    </citation>
    <scope>NUCLEOTIDE SEQUENCE</scope>
    <source>
        <strain evidence="2">HL-RS19</strain>
    </source>
</reference>
<sequence>MKNIKSMCFILFALTISLTGNGQQDSITTIEKNVNDEALSLEQTLNATLDTLFLKSETDIYRVTFLNHDEDGSETIEIGSQEVKIPLYHFKTGRYTIAVYTDDKIIAIGANRLGDIPLPEAGITDLEESILRSSLSEKEQLARNIRPLEKKKPIATGMPLINQKSRNAIELEQQEQARVQRNTAKSNSIPRK</sequence>